<gene>
    <name evidence="1" type="ORF">SAMN05421747_1223</name>
</gene>
<reference evidence="1 2" key="1">
    <citation type="submission" date="2016-10" db="EMBL/GenBank/DDBJ databases">
        <authorList>
            <person name="de Groot N.N."/>
        </authorList>
    </citation>
    <scope>NUCLEOTIDE SEQUENCE [LARGE SCALE GENOMIC DNA]</scope>
    <source>
        <strain evidence="1 2">DSM 22900</strain>
    </source>
</reference>
<name>A0A1I1LSD0_9SPHI</name>
<dbReference type="AlphaFoldDB" id="A0A1I1LSD0"/>
<organism evidence="1 2">
    <name type="scientific">Parapedobacter composti</name>
    <dbReference type="NCBI Taxonomy" id="623281"/>
    <lineage>
        <taxon>Bacteria</taxon>
        <taxon>Pseudomonadati</taxon>
        <taxon>Bacteroidota</taxon>
        <taxon>Sphingobacteriia</taxon>
        <taxon>Sphingobacteriales</taxon>
        <taxon>Sphingobacteriaceae</taxon>
        <taxon>Parapedobacter</taxon>
    </lineage>
</organism>
<evidence type="ECO:0000313" key="1">
    <source>
        <dbReference type="EMBL" id="SFC73193.1"/>
    </source>
</evidence>
<accession>A0A1I1LSD0</accession>
<proteinExistence type="predicted"/>
<keyword evidence="2" id="KW-1185">Reference proteome</keyword>
<evidence type="ECO:0000313" key="2">
    <source>
        <dbReference type="Proteomes" id="UP000199577"/>
    </source>
</evidence>
<dbReference type="STRING" id="623281.SAMN05421747_1223"/>
<dbReference type="EMBL" id="FOLL01000022">
    <property type="protein sequence ID" value="SFC73193.1"/>
    <property type="molecule type" value="Genomic_DNA"/>
</dbReference>
<sequence>MVRLKGETTVSYRMHMIAFQFLYGAIKGEGFIGLRDFSGNFNSCMVRLKARCLPCNRDGLTYFNSCMVRLKDLCSKGREVTEKFQFLYGAIKGWQFCNRDRTNV</sequence>
<protein>
    <submittedName>
        <fullName evidence="1">Uncharacterized protein</fullName>
    </submittedName>
</protein>
<dbReference type="Proteomes" id="UP000199577">
    <property type="component" value="Unassembled WGS sequence"/>
</dbReference>